<dbReference type="AlphaFoldDB" id="A0AAV9JAS7"/>
<accession>A0AAV9JAS7</accession>
<protein>
    <submittedName>
        <fullName evidence="2">Uncharacterized protein</fullName>
    </submittedName>
</protein>
<evidence type="ECO:0000313" key="3">
    <source>
        <dbReference type="Proteomes" id="UP001324427"/>
    </source>
</evidence>
<organism evidence="2 3">
    <name type="scientific">Oleoguttula mirabilis</name>
    <dbReference type="NCBI Taxonomy" id="1507867"/>
    <lineage>
        <taxon>Eukaryota</taxon>
        <taxon>Fungi</taxon>
        <taxon>Dikarya</taxon>
        <taxon>Ascomycota</taxon>
        <taxon>Pezizomycotina</taxon>
        <taxon>Dothideomycetes</taxon>
        <taxon>Dothideomycetidae</taxon>
        <taxon>Mycosphaerellales</taxon>
        <taxon>Teratosphaeriaceae</taxon>
        <taxon>Oleoguttula</taxon>
    </lineage>
</organism>
<name>A0AAV9JAS7_9PEZI</name>
<gene>
    <name evidence="2" type="ORF">LTR36_007205</name>
</gene>
<reference evidence="2 3" key="1">
    <citation type="submission" date="2021-11" db="EMBL/GenBank/DDBJ databases">
        <title>Black yeast isolated from Biological Soil Crust.</title>
        <authorList>
            <person name="Kurbessoian T."/>
        </authorList>
    </citation>
    <scope>NUCLEOTIDE SEQUENCE [LARGE SCALE GENOMIC DNA]</scope>
    <source>
        <strain evidence="2 3">CCFEE 5522</strain>
    </source>
</reference>
<feature type="region of interest" description="Disordered" evidence="1">
    <location>
        <begin position="91"/>
        <end position="113"/>
    </location>
</feature>
<feature type="compositionally biased region" description="Low complexity" evidence="1">
    <location>
        <begin position="255"/>
        <end position="270"/>
    </location>
</feature>
<feature type="region of interest" description="Disordered" evidence="1">
    <location>
        <begin position="16"/>
        <end position="72"/>
    </location>
</feature>
<keyword evidence="3" id="KW-1185">Reference proteome</keyword>
<feature type="region of interest" description="Disordered" evidence="1">
    <location>
        <begin position="172"/>
        <end position="274"/>
    </location>
</feature>
<feature type="compositionally biased region" description="Low complexity" evidence="1">
    <location>
        <begin position="213"/>
        <end position="229"/>
    </location>
</feature>
<dbReference type="Proteomes" id="UP001324427">
    <property type="component" value="Unassembled WGS sequence"/>
</dbReference>
<proteinExistence type="predicted"/>
<comment type="caution">
    <text evidence="2">The sequence shown here is derived from an EMBL/GenBank/DDBJ whole genome shotgun (WGS) entry which is preliminary data.</text>
</comment>
<dbReference type="EMBL" id="JAVFHQ010000046">
    <property type="protein sequence ID" value="KAK4542005.1"/>
    <property type="molecule type" value="Genomic_DNA"/>
</dbReference>
<sequence length="412" mass="44439">MSRSFDSDVLDGASILVGMRENEGGPAETDTTVGAAGEQGGHQDPGPSDGDEQTVGGTVADPDAEDDGDGYTVGETLAGVFEIHRVGEHARLRPSPSGQAVVRPPYSSSTGRHVQPLMQSYPRVGLPRADTRAPGQYVFINRQTDPNAFHTSAHGGNVLPQPKIERLRAALRTEGRGSDGTSLAEPDDDEEMAESSPSLPEEIDDDDTGDYGVPGPSRRSRPVPAVRSGIRPAADADDGEEEESEDEEIDEDDVAATAGGPTGVTAANGNHRSWKLKQPQPLPLYFNVPTGPDSWKREPLPAHKTINFDDAASVQAANKYARQIIHRARKALSLPPLRPSTQGREYDQEKDDVLGAIMISYAEQHNGAQIALRELTALYNAEYPNENRLQSSIATHVDRIKELKAERDSYRA</sequence>
<evidence type="ECO:0000256" key="1">
    <source>
        <dbReference type="SAM" id="MobiDB-lite"/>
    </source>
</evidence>
<feature type="compositionally biased region" description="Acidic residues" evidence="1">
    <location>
        <begin position="235"/>
        <end position="254"/>
    </location>
</feature>
<evidence type="ECO:0000313" key="2">
    <source>
        <dbReference type="EMBL" id="KAK4542005.1"/>
    </source>
</evidence>